<feature type="domain" description="FdhE central" evidence="5">
    <location>
        <begin position="202"/>
        <end position="239"/>
    </location>
</feature>
<evidence type="ECO:0000313" key="8">
    <source>
        <dbReference type="Proteomes" id="UP001279642"/>
    </source>
</evidence>
<comment type="caution">
    <text evidence="7">The sequence shown here is derived from an EMBL/GenBank/DDBJ whole genome shotgun (WGS) entry which is preliminary data.</text>
</comment>
<feature type="region of interest" description="Disordered" evidence="3">
    <location>
        <begin position="1"/>
        <end position="30"/>
    </location>
</feature>
<keyword evidence="1 2" id="KW-0963">Cytoplasm</keyword>
<dbReference type="CDD" id="cd16341">
    <property type="entry name" value="FdhE"/>
    <property type="match status" value="1"/>
</dbReference>
<comment type="function">
    <text evidence="2">Necessary for formate dehydrogenase activity.</text>
</comment>
<dbReference type="InterPro" id="IPR024064">
    <property type="entry name" value="FdhE-like_sf"/>
</dbReference>
<evidence type="ECO:0000259" key="5">
    <source>
        <dbReference type="Pfam" id="PF24859"/>
    </source>
</evidence>
<evidence type="ECO:0000313" key="7">
    <source>
        <dbReference type="EMBL" id="MDY0883671.1"/>
    </source>
</evidence>
<dbReference type="Pfam" id="PF24859">
    <property type="entry name" value="FdhE_central"/>
    <property type="match status" value="1"/>
</dbReference>
<evidence type="ECO:0000256" key="3">
    <source>
        <dbReference type="SAM" id="MobiDB-lite"/>
    </source>
</evidence>
<dbReference type="PANTHER" id="PTHR37689:SF1">
    <property type="entry name" value="PROTEIN FDHE"/>
    <property type="match status" value="1"/>
</dbReference>
<dbReference type="SUPFAM" id="SSF144020">
    <property type="entry name" value="FdhE-like"/>
    <property type="match status" value="1"/>
</dbReference>
<dbReference type="RefSeq" id="WP_320508744.1">
    <property type="nucleotide sequence ID" value="NZ_JAXCLW010000003.1"/>
</dbReference>
<evidence type="ECO:0000259" key="4">
    <source>
        <dbReference type="Pfam" id="PF04216"/>
    </source>
</evidence>
<accession>A0ABU5ECR5</accession>
<evidence type="ECO:0000259" key="6">
    <source>
        <dbReference type="Pfam" id="PF24860"/>
    </source>
</evidence>
<comment type="subcellular location">
    <subcellularLocation>
        <location evidence="2">Cytoplasm</location>
    </subcellularLocation>
</comment>
<comment type="similarity">
    <text evidence="2">Belongs to the FdhE family.</text>
</comment>
<dbReference type="Proteomes" id="UP001279642">
    <property type="component" value="Unassembled WGS sequence"/>
</dbReference>
<keyword evidence="8" id="KW-1185">Reference proteome</keyword>
<dbReference type="HAMAP" id="MF_00611">
    <property type="entry name" value="FdeH"/>
    <property type="match status" value="1"/>
</dbReference>
<dbReference type="NCBIfam" id="TIGR01562">
    <property type="entry name" value="FdhE"/>
    <property type="match status" value="1"/>
</dbReference>
<name>A0ABU5ECR5_9PROT</name>
<dbReference type="Gene3D" id="3.90.1670.10">
    <property type="entry name" value="FdhE-like domain"/>
    <property type="match status" value="1"/>
</dbReference>
<evidence type="ECO:0000256" key="2">
    <source>
        <dbReference type="HAMAP-Rule" id="MF_00611"/>
    </source>
</evidence>
<dbReference type="EMBL" id="JAXCLW010000003">
    <property type="protein sequence ID" value="MDY0883671.1"/>
    <property type="molecule type" value="Genomic_DNA"/>
</dbReference>
<sequence length="319" mass="33750">MSSSPGSPNAAGTPGALQPDPSNIGGVQQPPFVRLPDPASLFDMRARRFTALAEANAFGASTLKPYLLFLSNLGQVQHAIVASLPEPVLPTPDAIEWARSFEMPPIDRGSFVADAVAEMTLERFIAGAGNIDMPESAAALETLRQADTATRHDLMRNVLADAIPVEALSGHIFVALALQVHFARLAAGLDAKRLVPVGDGACPCCGGPPVSSLIVGWPTAHGARYCACSLCATLWNYVRIRCTQCGSTKGIAYQEIDGGSGTVKAETCDNCHAYVKVLYQDKEPSLEPVADDVASLGLDILMQEGPYRRGAVNLFLLGY</sequence>
<dbReference type="Pfam" id="PF04216">
    <property type="entry name" value="FdhE_N"/>
    <property type="match status" value="1"/>
</dbReference>
<protein>
    <recommendedName>
        <fullName evidence="2">Protein FdhE homolog</fullName>
    </recommendedName>
</protein>
<dbReference type="InterPro" id="IPR056796">
    <property type="entry name" value="FdhE_C"/>
</dbReference>
<feature type="domain" description="FdhE N-terminal" evidence="4">
    <location>
        <begin position="30"/>
        <end position="198"/>
    </location>
</feature>
<dbReference type="PIRSF" id="PIRSF018296">
    <property type="entry name" value="Format_dh_formtn"/>
    <property type="match status" value="1"/>
</dbReference>
<organism evidence="7 8">
    <name type="scientific">Dongia soli</name>
    <dbReference type="NCBI Taxonomy" id="600628"/>
    <lineage>
        <taxon>Bacteria</taxon>
        <taxon>Pseudomonadati</taxon>
        <taxon>Pseudomonadota</taxon>
        <taxon>Alphaproteobacteria</taxon>
        <taxon>Rhodospirillales</taxon>
        <taxon>Dongiaceae</taxon>
        <taxon>Dongia</taxon>
    </lineage>
</organism>
<evidence type="ECO:0000256" key="1">
    <source>
        <dbReference type="ARBA" id="ARBA00022490"/>
    </source>
</evidence>
<dbReference type="InterPro" id="IPR006452">
    <property type="entry name" value="Formate_DH_accessory"/>
</dbReference>
<dbReference type="InterPro" id="IPR056774">
    <property type="entry name" value="FdhE_N"/>
</dbReference>
<dbReference type="PANTHER" id="PTHR37689">
    <property type="entry name" value="PROTEIN FDHE"/>
    <property type="match status" value="1"/>
</dbReference>
<dbReference type="InterPro" id="IPR056797">
    <property type="entry name" value="FdhE_central"/>
</dbReference>
<gene>
    <name evidence="2 7" type="primary">fdhE</name>
    <name evidence="7" type="ORF">SMD27_12515</name>
</gene>
<feature type="domain" description="FdhE C-terminal" evidence="6">
    <location>
        <begin position="240"/>
        <end position="316"/>
    </location>
</feature>
<proteinExistence type="inferred from homology"/>
<dbReference type="Pfam" id="PF24860">
    <property type="entry name" value="FdhE_C"/>
    <property type="match status" value="1"/>
</dbReference>
<reference evidence="7 8" key="1">
    <citation type="journal article" date="2016" name="Antonie Van Leeuwenhoek">
        <title>Dongia soli sp. nov., isolated from soil from Dokdo, Korea.</title>
        <authorList>
            <person name="Kim D.U."/>
            <person name="Lee H."/>
            <person name="Kim H."/>
            <person name="Kim S.G."/>
            <person name="Ka J.O."/>
        </authorList>
    </citation>
    <scope>NUCLEOTIDE SEQUENCE [LARGE SCALE GENOMIC DNA]</scope>
    <source>
        <strain evidence="7 8">D78</strain>
    </source>
</reference>